<dbReference type="EMBL" id="CP029494">
    <property type="protein sequence ID" value="AWN22797.1"/>
    <property type="molecule type" value="Genomic_DNA"/>
</dbReference>
<protein>
    <submittedName>
        <fullName evidence="1">Uncharacterized protein</fullName>
    </submittedName>
</protein>
<accession>A0A2Z3JCA4</accession>
<sequence length="99" mass="11560">MLIRFVPPAPIEVSVSKGVTYTREWDGEKLVTFLQEGLEIWAGEKHPDFELRVLVSRQAEIRFENWKPDKKMAEYLRQEIGDQMSVVMEGIEAEDYLSE</sequence>
<dbReference type="AlphaFoldDB" id="A0A2Z3JCA4"/>
<keyword evidence="2" id="KW-1185">Reference proteome</keyword>
<evidence type="ECO:0000313" key="2">
    <source>
        <dbReference type="Proteomes" id="UP000245368"/>
    </source>
</evidence>
<proteinExistence type="predicted"/>
<name>A0A2Z3JCA4_9DEIO</name>
<dbReference type="Proteomes" id="UP000245368">
    <property type="component" value="Chromosome"/>
</dbReference>
<evidence type="ECO:0000313" key="1">
    <source>
        <dbReference type="EMBL" id="AWN22797.1"/>
    </source>
</evidence>
<dbReference type="KEGG" id="dez:DKM44_05790"/>
<gene>
    <name evidence="1" type="ORF">DKM44_05790</name>
</gene>
<organism evidence="1 2">
    <name type="scientific">Deinococcus irradiatisoli</name>
    <dbReference type="NCBI Taxonomy" id="2202254"/>
    <lineage>
        <taxon>Bacteria</taxon>
        <taxon>Thermotogati</taxon>
        <taxon>Deinococcota</taxon>
        <taxon>Deinococci</taxon>
        <taxon>Deinococcales</taxon>
        <taxon>Deinococcaceae</taxon>
        <taxon>Deinococcus</taxon>
    </lineage>
</organism>
<reference evidence="1 2" key="1">
    <citation type="submission" date="2018-05" db="EMBL/GenBank/DDBJ databases">
        <title>Complete Genome Sequence of Deinococcus sp. strain 17bor-2.</title>
        <authorList>
            <person name="Srinivasan S."/>
        </authorList>
    </citation>
    <scope>NUCLEOTIDE SEQUENCE [LARGE SCALE GENOMIC DNA]</scope>
    <source>
        <strain evidence="1 2">17bor-2</strain>
    </source>
</reference>